<sequence>MQEFDPQFIQNVHPIKEILDLGTELILCILVYGAERRGGGIGRIARSGGTGGEEEEGENVGGGGGGDDDEKEDENAGSSMLFLITTLTRHGENDASLRS</sequence>
<accession>A0A022WDG2</accession>
<evidence type="ECO:0000313" key="2">
    <source>
        <dbReference type="EMBL" id="EZF56156.1"/>
    </source>
</evidence>
<dbReference type="HOGENOM" id="CLU_2322037_0_0_1"/>
<evidence type="ECO:0000256" key="1">
    <source>
        <dbReference type="SAM" id="MobiDB-lite"/>
    </source>
</evidence>
<gene>
    <name evidence="2" type="ORF">H103_01400</name>
</gene>
<reference evidence="2" key="1">
    <citation type="submission" date="2014-02" db="EMBL/GenBank/DDBJ databases">
        <title>The Genome Sequence of Trichophyton rubrum (morphotype fischeri) CBS 288.86.</title>
        <authorList>
            <consortium name="The Broad Institute Genomics Platform"/>
            <person name="Cuomo C.A."/>
            <person name="White T.C."/>
            <person name="Graser Y."/>
            <person name="Martinez-Rossi N."/>
            <person name="Heitman J."/>
            <person name="Young S.K."/>
            <person name="Zeng Q."/>
            <person name="Gargeya S."/>
            <person name="Abouelleil A."/>
            <person name="Alvarado L."/>
            <person name="Chapman S.B."/>
            <person name="Gainer-Dewar J."/>
            <person name="Goldberg J."/>
            <person name="Griggs A."/>
            <person name="Gujja S."/>
            <person name="Hansen M."/>
            <person name="Howarth C."/>
            <person name="Imamovic A."/>
            <person name="Larimer J."/>
            <person name="Martinez D."/>
            <person name="Murphy C."/>
            <person name="Pearson M.D."/>
            <person name="Persinoti G."/>
            <person name="Poon T."/>
            <person name="Priest M."/>
            <person name="Roberts A.D."/>
            <person name="Saif S."/>
            <person name="Shea T.D."/>
            <person name="Sykes S.N."/>
            <person name="Wortman J."/>
            <person name="Nusbaum C."/>
            <person name="Birren B."/>
        </authorList>
    </citation>
    <scope>NUCLEOTIDE SEQUENCE [LARGE SCALE GENOMIC DNA]</scope>
    <source>
        <strain evidence="2">CBS 288.86</strain>
    </source>
</reference>
<feature type="region of interest" description="Disordered" evidence="1">
    <location>
        <begin position="42"/>
        <end position="76"/>
    </location>
</feature>
<proteinExistence type="predicted"/>
<protein>
    <submittedName>
        <fullName evidence="2">Uncharacterized protein</fullName>
    </submittedName>
</protein>
<dbReference type="AlphaFoldDB" id="A0A022WDG2"/>
<dbReference type="EMBL" id="KK207727">
    <property type="protein sequence ID" value="EZF56156.1"/>
    <property type="molecule type" value="Genomic_DNA"/>
</dbReference>
<feature type="compositionally biased region" description="Acidic residues" evidence="1">
    <location>
        <begin position="66"/>
        <end position="75"/>
    </location>
</feature>
<organism evidence="2">
    <name type="scientific">Trichophyton rubrum CBS 288.86</name>
    <dbReference type="NCBI Taxonomy" id="1215330"/>
    <lineage>
        <taxon>Eukaryota</taxon>
        <taxon>Fungi</taxon>
        <taxon>Dikarya</taxon>
        <taxon>Ascomycota</taxon>
        <taxon>Pezizomycotina</taxon>
        <taxon>Eurotiomycetes</taxon>
        <taxon>Eurotiomycetidae</taxon>
        <taxon>Onygenales</taxon>
        <taxon>Arthrodermataceae</taxon>
        <taxon>Trichophyton</taxon>
    </lineage>
</organism>
<dbReference type="Proteomes" id="UP000023758">
    <property type="component" value="Unassembled WGS sequence"/>
</dbReference>
<name>A0A022WDG2_TRIRU</name>